<comment type="cofactor">
    <cofactor evidence="1 7 9">
        <name>pyridoxal 5'-phosphate</name>
        <dbReference type="ChEBI" id="CHEBI:597326"/>
    </cofactor>
</comment>
<organism evidence="11 12">
    <name type="scientific">Thermodesulfovibrio yellowstonii</name>
    <dbReference type="NCBI Taxonomy" id="28262"/>
    <lineage>
        <taxon>Bacteria</taxon>
        <taxon>Pseudomonadati</taxon>
        <taxon>Nitrospirota</taxon>
        <taxon>Thermodesulfovibrionia</taxon>
        <taxon>Thermodesulfovibrionales</taxon>
        <taxon>Thermodesulfovibrionaceae</taxon>
        <taxon>Thermodesulfovibrio</taxon>
    </lineage>
</organism>
<evidence type="ECO:0000256" key="5">
    <source>
        <dbReference type="ARBA" id="ARBA00022898"/>
    </source>
</evidence>
<sequence length="401" mass="44418">MILKRYLLAPGPTPVPPEVLLSMAMPVIHHRSPDFLPILDSAKRGLQWIYQTKNDVLILCSTGTGAMVAAVNNFFSPGEKVLVINGGKFGERWVKIAQAYGLEVIEIPVEWGYSVDVNRVEEELKKHSDIKGVLIQASETSTGVYHDIESVGKIVKNYEDTLFIVDSISALVAHDIKTDEWAIDVMVSGSQKGFMLPPGLAFISVSDKAWKRNEKSKTPRFYFNLKKERENLAKNQTNFTSAVSLIIGLNEALKLMQKEGLENIFRRHSILAHATREAVKEIGLKLFPKGIPSNAVTAIEAPQGIDGQVIYKTLREKHGITAAGGQDKLKGKVFRFAHLGYADKFDVIVGISALEMTLNELGYPVTFGKGVAKAEEIFSKTATNTDIHEYMEGCKGRRNFL</sequence>
<evidence type="ECO:0000313" key="11">
    <source>
        <dbReference type="EMBL" id="GLI53478.1"/>
    </source>
</evidence>
<dbReference type="PROSITE" id="PS00595">
    <property type="entry name" value="AA_TRANSFER_CLASS_5"/>
    <property type="match status" value="1"/>
</dbReference>
<dbReference type="InterPro" id="IPR020578">
    <property type="entry name" value="Aminotrans_V_PyrdxlP_BS"/>
</dbReference>
<evidence type="ECO:0000256" key="6">
    <source>
        <dbReference type="PIRSR" id="PIRSR000524-1"/>
    </source>
</evidence>
<evidence type="ECO:0000256" key="9">
    <source>
        <dbReference type="RuleBase" id="RU004504"/>
    </source>
</evidence>
<dbReference type="PANTHER" id="PTHR21152:SF40">
    <property type="entry name" value="ALANINE--GLYOXYLATE AMINOTRANSFERASE"/>
    <property type="match status" value="1"/>
</dbReference>
<dbReference type="Proteomes" id="UP001144297">
    <property type="component" value="Unassembled WGS sequence"/>
</dbReference>
<reference evidence="11" key="1">
    <citation type="submission" date="2022-12" db="EMBL/GenBank/DDBJ databases">
        <title>Reference genome sequencing for broad-spectrum identification of bacterial and archaeal isolates by mass spectrometry.</title>
        <authorList>
            <person name="Sekiguchi Y."/>
            <person name="Tourlousse D.M."/>
        </authorList>
    </citation>
    <scope>NUCLEOTIDE SEQUENCE</scope>
    <source>
        <strain evidence="11">TSL-P1</strain>
    </source>
</reference>
<keyword evidence="3 11" id="KW-0032">Aminotransferase</keyword>
<feature type="domain" description="Aminotransferase class V" evidence="10">
    <location>
        <begin position="6"/>
        <end position="326"/>
    </location>
</feature>
<dbReference type="InterPro" id="IPR015424">
    <property type="entry name" value="PyrdxlP-dep_Trfase"/>
</dbReference>
<dbReference type="Pfam" id="PF00266">
    <property type="entry name" value="Aminotran_5"/>
    <property type="match status" value="1"/>
</dbReference>
<dbReference type="PIRSF" id="PIRSF000524">
    <property type="entry name" value="SPT"/>
    <property type="match status" value="1"/>
</dbReference>
<dbReference type="GO" id="GO:0004760">
    <property type="term" value="F:L-serine-pyruvate transaminase activity"/>
    <property type="evidence" value="ECO:0007669"/>
    <property type="project" value="TreeGrafter"/>
</dbReference>
<dbReference type="EMBL" id="BSDX01000001">
    <property type="protein sequence ID" value="GLI53478.1"/>
    <property type="molecule type" value="Genomic_DNA"/>
</dbReference>
<keyword evidence="12" id="KW-1185">Reference proteome</keyword>
<evidence type="ECO:0000256" key="4">
    <source>
        <dbReference type="ARBA" id="ARBA00022679"/>
    </source>
</evidence>
<evidence type="ECO:0000256" key="7">
    <source>
        <dbReference type="PIRSR" id="PIRSR000524-50"/>
    </source>
</evidence>
<keyword evidence="5 7" id="KW-0663">Pyridoxal phosphate</keyword>
<dbReference type="FunFam" id="3.90.1150.10:FF:000031">
    <property type="entry name" value="Serine--glyoxylate aminotransferase"/>
    <property type="match status" value="1"/>
</dbReference>
<comment type="similarity">
    <text evidence="2 8">Belongs to the class-V pyridoxal-phosphate-dependent aminotransferase family.</text>
</comment>
<protein>
    <submittedName>
        <fullName evidence="11">Class V aminotransferase</fullName>
    </submittedName>
</protein>
<dbReference type="InterPro" id="IPR015421">
    <property type="entry name" value="PyrdxlP-dep_Trfase_major"/>
</dbReference>
<feature type="binding site" evidence="6">
    <location>
        <position position="335"/>
    </location>
    <ligand>
        <name>substrate</name>
    </ligand>
</feature>
<keyword evidence="4" id="KW-0808">Transferase</keyword>
<dbReference type="GO" id="GO:0019265">
    <property type="term" value="P:glycine biosynthetic process, by transamination of glyoxylate"/>
    <property type="evidence" value="ECO:0007669"/>
    <property type="project" value="TreeGrafter"/>
</dbReference>
<gene>
    <name evidence="11" type="ORF">TISLANDTSLP1_11710</name>
</gene>
<feature type="modified residue" description="N6-(pyridoxal phosphate)lysine" evidence="7">
    <location>
        <position position="192"/>
    </location>
</feature>
<evidence type="ECO:0000259" key="10">
    <source>
        <dbReference type="Pfam" id="PF00266"/>
    </source>
</evidence>
<evidence type="ECO:0000313" key="12">
    <source>
        <dbReference type="Proteomes" id="UP001144297"/>
    </source>
</evidence>
<dbReference type="Gene3D" id="3.40.640.10">
    <property type="entry name" value="Type I PLP-dependent aspartate aminotransferase-like (Major domain)"/>
    <property type="match status" value="1"/>
</dbReference>
<dbReference type="SUPFAM" id="SSF53383">
    <property type="entry name" value="PLP-dependent transferases"/>
    <property type="match status" value="1"/>
</dbReference>
<evidence type="ECO:0000256" key="1">
    <source>
        <dbReference type="ARBA" id="ARBA00001933"/>
    </source>
</evidence>
<dbReference type="Gene3D" id="3.90.1150.10">
    <property type="entry name" value="Aspartate Aminotransferase, domain 1"/>
    <property type="match status" value="1"/>
</dbReference>
<proteinExistence type="inferred from homology"/>
<comment type="caution">
    <text evidence="11">The sequence shown here is derived from an EMBL/GenBank/DDBJ whole genome shotgun (WGS) entry which is preliminary data.</text>
</comment>
<evidence type="ECO:0000256" key="2">
    <source>
        <dbReference type="ARBA" id="ARBA00009236"/>
    </source>
</evidence>
<dbReference type="GO" id="GO:0008453">
    <property type="term" value="F:alanine-glyoxylate transaminase activity"/>
    <property type="evidence" value="ECO:0007669"/>
    <property type="project" value="TreeGrafter"/>
</dbReference>
<dbReference type="PANTHER" id="PTHR21152">
    <property type="entry name" value="AMINOTRANSFERASE CLASS V"/>
    <property type="match status" value="1"/>
</dbReference>
<evidence type="ECO:0000256" key="3">
    <source>
        <dbReference type="ARBA" id="ARBA00022576"/>
    </source>
</evidence>
<name>A0A9W6LKP0_9BACT</name>
<dbReference type="InterPro" id="IPR015422">
    <property type="entry name" value="PyrdxlP-dep_Trfase_small"/>
</dbReference>
<accession>A0A9W6LKP0</accession>
<dbReference type="FunFam" id="3.40.640.10:FF:000027">
    <property type="entry name" value="Serine--pyruvate aminotransferase, mitochondrial"/>
    <property type="match status" value="1"/>
</dbReference>
<dbReference type="InterPro" id="IPR024169">
    <property type="entry name" value="SP_NH2Trfase/AEP_transaminase"/>
</dbReference>
<dbReference type="AlphaFoldDB" id="A0A9W6LKP0"/>
<dbReference type="InterPro" id="IPR000192">
    <property type="entry name" value="Aminotrans_V_dom"/>
</dbReference>
<evidence type="ECO:0000256" key="8">
    <source>
        <dbReference type="RuleBase" id="RU004075"/>
    </source>
</evidence>